<protein>
    <recommendedName>
        <fullName evidence="2">3-hydroxyacyl-CoA dehydrogenase NAD binding domain-containing protein</fullName>
    </recommendedName>
</protein>
<proteinExistence type="predicted"/>
<feature type="non-terminal residue" evidence="1">
    <location>
        <position position="50"/>
    </location>
</feature>
<evidence type="ECO:0008006" key="2">
    <source>
        <dbReference type="Google" id="ProtNLM"/>
    </source>
</evidence>
<evidence type="ECO:0000313" key="1">
    <source>
        <dbReference type="EMBL" id="SVC57352.1"/>
    </source>
</evidence>
<dbReference type="AlphaFoldDB" id="A0A382NCA6"/>
<reference evidence="1" key="1">
    <citation type="submission" date="2018-05" db="EMBL/GenBank/DDBJ databases">
        <authorList>
            <person name="Lanie J.A."/>
            <person name="Ng W.-L."/>
            <person name="Kazmierczak K.M."/>
            <person name="Andrzejewski T.M."/>
            <person name="Davidsen T.M."/>
            <person name="Wayne K.J."/>
            <person name="Tettelin H."/>
            <person name="Glass J.I."/>
            <person name="Rusch D."/>
            <person name="Podicherti R."/>
            <person name="Tsui H.-C.T."/>
            <person name="Winkler M.E."/>
        </authorList>
    </citation>
    <scope>NUCLEOTIDE SEQUENCE</scope>
</reference>
<dbReference type="EMBL" id="UINC01098656">
    <property type="protein sequence ID" value="SVC57352.1"/>
    <property type="molecule type" value="Genomic_DNA"/>
</dbReference>
<sequence length="50" mass="5680">MNLREINNVNRVLSIGGGPIGVGWTAHFLSKGFKVRAYLHLPDEEKIFRQ</sequence>
<gene>
    <name evidence="1" type="ORF">METZ01_LOCUS310206</name>
</gene>
<accession>A0A382NCA6</accession>
<name>A0A382NCA6_9ZZZZ</name>
<organism evidence="1">
    <name type="scientific">marine metagenome</name>
    <dbReference type="NCBI Taxonomy" id="408172"/>
    <lineage>
        <taxon>unclassified sequences</taxon>
        <taxon>metagenomes</taxon>
        <taxon>ecological metagenomes</taxon>
    </lineage>
</organism>